<reference evidence="1 2" key="1">
    <citation type="journal article" date="2018" name="MBio">
        <title>Comparative Genomics Reveals the Core Gene Toolbox for the Fungus-Insect Symbiosis.</title>
        <authorList>
            <person name="Wang Y."/>
            <person name="Stata M."/>
            <person name="Wang W."/>
            <person name="Stajich J.E."/>
            <person name="White M.M."/>
            <person name="Moncalvo J.M."/>
        </authorList>
    </citation>
    <scope>NUCLEOTIDE SEQUENCE [LARGE SCALE GENOMIC DNA]</scope>
    <source>
        <strain evidence="1 2">AUS-77-4</strain>
    </source>
</reference>
<accession>A0A2T9Y3Z7</accession>
<dbReference type="Proteomes" id="UP000245699">
    <property type="component" value="Unassembled WGS sequence"/>
</dbReference>
<organism evidence="1 2">
    <name type="scientific">Furculomyces boomerangus</name>
    <dbReference type="NCBI Taxonomy" id="61424"/>
    <lineage>
        <taxon>Eukaryota</taxon>
        <taxon>Fungi</taxon>
        <taxon>Fungi incertae sedis</taxon>
        <taxon>Zoopagomycota</taxon>
        <taxon>Kickxellomycotina</taxon>
        <taxon>Harpellomycetes</taxon>
        <taxon>Harpellales</taxon>
        <taxon>Harpellaceae</taxon>
        <taxon>Furculomyces</taxon>
    </lineage>
</organism>
<gene>
    <name evidence="1" type="ORF">BB559_006242</name>
</gene>
<evidence type="ECO:0000313" key="1">
    <source>
        <dbReference type="EMBL" id="PVU87072.1"/>
    </source>
</evidence>
<protein>
    <submittedName>
        <fullName evidence="1">Uncharacterized protein</fullName>
    </submittedName>
</protein>
<sequence>MSCDQKGTKEHSVGQYSGAFGTGSHTFLNSGFSRFLTLCFRPSLRLPSPGCASFTYQPY</sequence>
<keyword evidence="2" id="KW-1185">Reference proteome</keyword>
<evidence type="ECO:0000313" key="2">
    <source>
        <dbReference type="Proteomes" id="UP000245699"/>
    </source>
</evidence>
<name>A0A2T9Y3Z7_9FUNG</name>
<comment type="caution">
    <text evidence="1">The sequence shown here is derived from an EMBL/GenBank/DDBJ whole genome shotgun (WGS) entry which is preliminary data.</text>
</comment>
<dbReference type="EMBL" id="MBFT01000803">
    <property type="protein sequence ID" value="PVU87072.1"/>
    <property type="molecule type" value="Genomic_DNA"/>
</dbReference>
<dbReference type="AlphaFoldDB" id="A0A2T9Y3Z7"/>
<proteinExistence type="predicted"/>